<comment type="similarity">
    <text evidence="2 8">Belongs to the cytochrome P450 family.</text>
</comment>
<dbReference type="Proteomes" id="UP000605986">
    <property type="component" value="Unassembled WGS sequence"/>
</dbReference>
<dbReference type="OrthoDB" id="1470350at2759"/>
<evidence type="ECO:0000313" key="9">
    <source>
        <dbReference type="EMBL" id="KAF4437655.1"/>
    </source>
</evidence>
<evidence type="ECO:0000256" key="7">
    <source>
        <dbReference type="PIRSR" id="PIRSR602403-1"/>
    </source>
</evidence>
<gene>
    <name evidence="9" type="ORF">F53441_12990</name>
</gene>
<keyword evidence="5 7" id="KW-0408">Iron</keyword>
<evidence type="ECO:0000256" key="5">
    <source>
        <dbReference type="ARBA" id="ARBA00023004"/>
    </source>
</evidence>
<sequence length="581" mass="65098">MSSLGLDLPLLLDSFGTRVLLGGLLLAGISYTLYRRMLPQPLEDIPYNISATNRIFGDLPDVKAYGSLTDWLATQTIKHKSPLFQAFIRPFGKPWVVVADHYEAAEICTHRLKEFDRGAASTSLFHCVVPGAHITLKSSDPQFKKNKELVRNLMTPSFLNEVSAPEIYDKFSRLVELWSLKTEHADGKFFSAANDVHNAALDIIVCAAFGLDTQNTQLVKEIQELTPQDDQSTTENDGEFQFKPTPLNEELNALAIVGDSVAKIIKTPAPLLFHFLYRNLSSKLKNAIALTGQLQQREIANGIERRRNGEAMKCALDEISVREEVMAKKEGRAPDYSSQVITSELMTYLIGGHETTSSAVRWGLSFISADQRAQSELRSALQQAYPQAKAERRAPSLTEIIQTRVPYLDAVVEEILRLAYPFGMSLREVQVDTQILGARVPKGTTVVFLSNGPSLLSPPIDYDEERSSEWVRSRKPKEPFGKDYDFAGFVPERWLKKATGPDGKEEVVFDSQAFPIQAFGLGPRGCFGRRMSYLEMKFFFTLVIWTFELLPLPPHLATPKPVSSLTRNPDKVFIKPRKVIL</sequence>
<dbReference type="GO" id="GO:0016705">
    <property type="term" value="F:oxidoreductase activity, acting on paired donors, with incorporation or reduction of molecular oxygen"/>
    <property type="evidence" value="ECO:0007669"/>
    <property type="project" value="InterPro"/>
</dbReference>
<dbReference type="PRINTS" id="PR00385">
    <property type="entry name" value="P450"/>
</dbReference>
<reference evidence="9" key="1">
    <citation type="submission" date="2020-01" db="EMBL/GenBank/DDBJ databases">
        <title>Identification and distribution of gene clusters putatively required for synthesis of sphingolipid metabolism inhibitors in phylogenetically diverse species of the filamentous fungus Fusarium.</title>
        <authorList>
            <person name="Kim H.-S."/>
            <person name="Busman M."/>
            <person name="Brown D.W."/>
            <person name="Divon H."/>
            <person name="Uhlig S."/>
            <person name="Proctor R.H."/>
        </authorList>
    </citation>
    <scope>NUCLEOTIDE SEQUENCE</scope>
    <source>
        <strain evidence="9">NRRL 53441</strain>
    </source>
</reference>
<comment type="cofactor">
    <cofactor evidence="1 7">
        <name>heme</name>
        <dbReference type="ChEBI" id="CHEBI:30413"/>
    </cofactor>
</comment>
<dbReference type="GO" id="GO:0020037">
    <property type="term" value="F:heme binding"/>
    <property type="evidence" value="ECO:0007669"/>
    <property type="project" value="InterPro"/>
</dbReference>
<comment type="caution">
    <text evidence="9">The sequence shown here is derived from an EMBL/GenBank/DDBJ whole genome shotgun (WGS) entry which is preliminary data.</text>
</comment>
<evidence type="ECO:0000256" key="3">
    <source>
        <dbReference type="ARBA" id="ARBA00022617"/>
    </source>
</evidence>
<dbReference type="GO" id="GO:0005506">
    <property type="term" value="F:iron ion binding"/>
    <property type="evidence" value="ECO:0007669"/>
    <property type="project" value="InterPro"/>
</dbReference>
<dbReference type="EMBL" id="JAADJG010000752">
    <property type="protein sequence ID" value="KAF4437655.1"/>
    <property type="molecule type" value="Genomic_DNA"/>
</dbReference>
<dbReference type="InterPro" id="IPR001128">
    <property type="entry name" value="Cyt_P450"/>
</dbReference>
<keyword evidence="10" id="KW-1185">Reference proteome</keyword>
<evidence type="ECO:0008006" key="11">
    <source>
        <dbReference type="Google" id="ProtNLM"/>
    </source>
</evidence>
<dbReference type="InterPro" id="IPR050121">
    <property type="entry name" value="Cytochrome_P450_monoxygenase"/>
</dbReference>
<dbReference type="SUPFAM" id="SSF48264">
    <property type="entry name" value="Cytochrome P450"/>
    <property type="match status" value="1"/>
</dbReference>
<evidence type="ECO:0000313" key="10">
    <source>
        <dbReference type="Proteomes" id="UP000605986"/>
    </source>
</evidence>
<evidence type="ECO:0000256" key="6">
    <source>
        <dbReference type="ARBA" id="ARBA00023033"/>
    </source>
</evidence>
<name>A0A8H4NJP9_9HYPO</name>
<dbReference type="AlphaFoldDB" id="A0A8H4NJP9"/>
<dbReference type="InterPro" id="IPR036396">
    <property type="entry name" value="Cyt_P450_sf"/>
</dbReference>
<evidence type="ECO:0000256" key="4">
    <source>
        <dbReference type="ARBA" id="ARBA00022723"/>
    </source>
</evidence>
<keyword evidence="6 8" id="KW-0503">Monooxygenase</keyword>
<evidence type="ECO:0000256" key="8">
    <source>
        <dbReference type="RuleBase" id="RU000461"/>
    </source>
</evidence>
<dbReference type="PRINTS" id="PR00465">
    <property type="entry name" value="EP450IV"/>
</dbReference>
<keyword evidence="8" id="KW-0560">Oxidoreductase</keyword>
<evidence type="ECO:0000256" key="1">
    <source>
        <dbReference type="ARBA" id="ARBA00001971"/>
    </source>
</evidence>
<dbReference type="Pfam" id="PF00067">
    <property type="entry name" value="p450"/>
    <property type="match status" value="2"/>
</dbReference>
<organism evidence="9 10">
    <name type="scientific">Fusarium austroafricanum</name>
    <dbReference type="NCBI Taxonomy" id="2364996"/>
    <lineage>
        <taxon>Eukaryota</taxon>
        <taxon>Fungi</taxon>
        <taxon>Dikarya</taxon>
        <taxon>Ascomycota</taxon>
        <taxon>Pezizomycotina</taxon>
        <taxon>Sordariomycetes</taxon>
        <taxon>Hypocreomycetidae</taxon>
        <taxon>Hypocreales</taxon>
        <taxon>Nectriaceae</taxon>
        <taxon>Fusarium</taxon>
        <taxon>Fusarium concolor species complex</taxon>
    </lineage>
</organism>
<dbReference type="InterPro" id="IPR017972">
    <property type="entry name" value="Cyt_P450_CS"/>
</dbReference>
<evidence type="ECO:0000256" key="2">
    <source>
        <dbReference type="ARBA" id="ARBA00010617"/>
    </source>
</evidence>
<keyword evidence="4 7" id="KW-0479">Metal-binding</keyword>
<dbReference type="PANTHER" id="PTHR24305">
    <property type="entry name" value="CYTOCHROME P450"/>
    <property type="match status" value="1"/>
</dbReference>
<dbReference type="InterPro" id="IPR002403">
    <property type="entry name" value="Cyt_P450_E_grp-IV"/>
</dbReference>
<dbReference type="GO" id="GO:0004497">
    <property type="term" value="F:monooxygenase activity"/>
    <property type="evidence" value="ECO:0007669"/>
    <property type="project" value="UniProtKB-KW"/>
</dbReference>
<keyword evidence="3 7" id="KW-0349">Heme</keyword>
<accession>A0A8H4NJP9</accession>
<feature type="binding site" description="axial binding residue" evidence="7">
    <location>
        <position position="526"/>
    </location>
    <ligand>
        <name>heme</name>
        <dbReference type="ChEBI" id="CHEBI:30413"/>
    </ligand>
    <ligandPart>
        <name>Fe</name>
        <dbReference type="ChEBI" id="CHEBI:18248"/>
    </ligandPart>
</feature>
<proteinExistence type="inferred from homology"/>
<protein>
    <recommendedName>
        <fullName evidence="11">Cytochrome P450 monooxygenase</fullName>
    </recommendedName>
</protein>
<dbReference type="Gene3D" id="1.10.630.10">
    <property type="entry name" value="Cytochrome P450"/>
    <property type="match status" value="1"/>
</dbReference>
<dbReference type="PANTHER" id="PTHR24305:SF232">
    <property type="entry name" value="P450, PUTATIVE (EUROFUNG)-RELATED"/>
    <property type="match status" value="1"/>
</dbReference>
<dbReference type="PROSITE" id="PS00086">
    <property type="entry name" value="CYTOCHROME_P450"/>
    <property type="match status" value="1"/>
</dbReference>